<reference evidence="1 2" key="1">
    <citation type="submission" date="2024-05" db="EMBL/GenBank/DDBJ databases">
        <authorList>
            <person name="Wallberg A."/>
        </authorList>
    </citation>
    <scope>NUCLEOTIDE SEQUENCE [LARGE SCALE GENOMIC DNA]</scope>
</reference>
<dbReference type="GO" id="GO:0030514">
    <property type="term" value="P:negative regulation of BMP signaling pathway"/>
    <property type="evidence" value="ECO:0007669"/>
    <property type="project" value="TreeGrafter"/>
</dbReference>
<accession>A0AAV2QDB6</accession>
<dbReference type="CDD" id="cd12286">
    <property type="entry name" value="RRM_Man1"/>
    <property type="match status" value="1"/>
</dbReference>
<dbReference type="InterPro" id="IPR034394">
    <property type="entry name" value="Man1_RRM"/>
</dbReference>
<proteinExistence type="predicted"/>
<dbReference type="Gene3D" id="3.30.70.330">
    <property type="match status" value="1"/>
</dbReference>
<dbReference type="InterPro" id="IPR035979">
    <property type="entry name" value="RBD_domain_sf"/>
</dbReference>
<comment type="caution">
    <text evidence="1">The sequence shown here is derived from an EMBL/GenBank/DDBJ whole genome shotgun (WGS) entry which is preliminary data.</text>
</comment>
<sequence>EFGDTWPMRIQDSILEKCEGVSIVHVAVDRGSREGCVYLKCASPAEAGRAFRALHGWWFDGNLVTVKFLRDERYHTRFPTARIATRPLKPSNNKRLSLQTPVSSRLYPSLAHLEDQT</sequence>
<dbReference type="FunFam" id="3.30.70.330:FF:000176">
    <property type="entry name" value="Inner nuclear membrane protein Man1"/>
    <property type="match status" value="1"/>
</dbReference>
<feature type="non-terminal residue" evidence="1">
    <location>
        <position position="1"/>
    </location>
</feature>
<dbReference type="PANTHER" id="PTHR13428">
    <property type="entry name" value="INNER NUCLEAR MEMBRANE PROTEIN MAN1 LEM DOMAIN CONTAINING PROTEIN"/>
    <property type="match status" value="1"/>
</dbReference>
<gene>
    <name evidence="1" type="ORF">MNOR_LOCUS10346</name>
</gene>
<dbReference type="Proteomes" id="UP001497623">
    <property type="component" value="Unassembled WGS sequence"/>
</dbReference>
<dbReference type="SUPFAM" id="SSF54928">
    <property type="entry name" value="RNA-binding domain, RBD"/>
    <property type="match status" value="1"/>
</dbReference>
<evidence type="ECO:0000313" key="1">
    <source>
        <dbReference type="EMBL" id="CAL4077184.1"/>
    </source>
</evidence>
<dbReference type="GO" id="GO:0031490">
    <property type="term" value="F:chromatin DNA binding"/>
    <property type="evidence" value="ECO:0007669"/>
    <property type="project" value="TreeGrafter"/>
</dbReference>
<dbReference type="InterPro" id="IPR012677">
    <property type="entry name" value="Nucleotide-bd_a/b_plait_sf"/>
</dbReference>
<dbReference type="InterPro" id="IPR052277">
    <property type="entry name" value="INM_ESCRT-Associated"/>
</dbReference>
<dbReference type="GO" id="GO:0006998">
    <property type="term" value="P:nuclear envelope organization"/>
    <property type="evidence" value="ECO:0007669"/>
    <property type="project" value="TreeGrafter"/>
</dbReference>
<protein>
    <submittedName>
        <fullName evidence="1">Uncharacterized protein</fullName>
    </submittedName>
</protein>
<dbReference type="AlphaFoldDB" id="A0AAV2QDB6"/>
<organism evidence="1 2">
    <name type="scientific">Meganyctiphanes norvegica</name>
    <name type="common">Northern krill</name>
    <name type="synonym">Thysanopoda norvegica</name>
    <dbReference type="NCBI Taxonomy" id="48144"/>
    <lineage>
        <taxon>Eukaryota</taxon>
        <taxon>Metazoa</taxon>
        <taxon>Ecdysozoa</taxon>
        <taxon>Arthropoda</taxon>
        <taxon>Crustacea</taxon>
        <taxon>Multicrustacea</taxon>
        <taxon>Malacostraca</taxon>
        <taxon>Eumalacostraca</taxon>
        <taxon>Eucarida</taxon>
        <taxon>Euphausiacea</taxon>
        <taxon>Euphausiidae</taxon>
        <taxon>Meganyctiphanes</taxon>
    </lineage>
</organism>
<evidence type="ECO:0000313" key="2">
    <source>
        <dbReference type="Proteomes" id="UP001497623"/>
    </source>
</evidence>
<dbReference type="PANTHER" id="PTHR13428:SF12">
    <property type="entry name" value="INNER NUCLEAR MEMBRANE PROTEIN MAN1"/>
    <property type="match status" value="1"/>
</dbReference>
<dbReference type="EMBL" id="CAXKWB010005188">
    <property type="protein sequence ID" value="CAL4077184.1"/>
    <property type="molecule type" value="Genomic_DNA"/>
</dbReference>
<name>A0AAV2QDB6_MEGNR</name>
<keyword evidence="2" id="KW-1185">Reference proteome</keyword>